<keyword evidence="1" id="KW-0732">Signal</keyword>
<evidence type="ECO:0000313" key="2">
    <source>
        <dbReference type="EMBL" id="KAK4220211.1"/>
    </source>
</evidence>
<organism evidence="2 3">
    <name type="scientific">Rhypophila decipiens</name>
    <dbReference type="NCBI Taxonomy" id="261697"/>
    <lineage>
        <taxon>Eukaryota</taxon>
        <taxon>Fungi</taxon>
        <taxon>Dikarya</taxon>
        <taxon>Ascomycota</taxon>
        <taxon>Pezizomycotina</taxon>
        <taxon>Sordariomycetes</taxon>
        <taxon>Sordariomycetidae</taxon>
        <taxon>Sordariales</taxon>
        <taxon>Naviculisporaceae</taxon>
        <taxon>Rhypophila</taxon>
    </lineage>
</organism>
<feature type="chain" id="PRO_5042964541" evidence="1">
    <location>
        <begin position="20"/>
        <end position="604"/>
    </location>
</feature>
<dbReference type="EMBL" id="MU858045">
    <property type="protein sequence ID" value="KAK4220211.1"/>
    <property type="molecule type" value="Genomic_DNA"/>
</dbReference>
<evidence type="ECO:0000313" key="3">
    <source>
        <dbReference type="Proteomes" id="UP001301769"/>
    </source>
</evidence>
<proteinExistence type="predicted"/>
<feature type="signal peptide" evidence="1">
    <location>
        <begin position="1"/>
        <end position="19"/>
    </location>
</feature>
<protein>
    <submittedName>
        <fullName evidence="2">Uncharacterized protein</fullName>
    </submittedName>
</protein>
<evidence type="ECO:0000256" key="1">
    <source>
        <dbReference type="SAM" id="SignalP"/>
    </source>
</evidence>
<gene>
    <name evidence="2" type="ORF">QBC37DRAFT_367226</name>
</gene>
<name>A0AAN6YK38_9PEZI</name>
<dbReference type="AlphaFoldDB" id="A0AAN6YK38"/>
<dbReference type="Proteomes" id="UP001301769">
    <property type="component" value="Unassembled WGS sequence"/>
</dbReference>
<comment type="caution">
    <text evidence="2">The sequence shown here is derived from an EMBL/GenBank/DDBJ whole genome shotgun (WGS) entry which is preliminary data.</text>
</comment>
<sequence length="604" mass="66164">MRLVSLAALPLGAVPLVAAEEAEVAGGRRSCTWDEVLRTLRLDQEQSIPFCHKILTTTIVVSVTVTISDTTITTQTIRPTYTNVLVKTETSTVDDQGLIKRILAERDESDDYSNSLISQYPSSALSSACTCLCVDPVALVTLVSTQTTTTQTIPETIIIDTATEFETVTGPSTTTDTTTTTTTTTTVVVPSIVFPQKSFGSGVEDPHYPSSGGSLFQFKDDGHLVCFLPSVGASFAWYPGNPLDPAAPYEVPFNNAAFISPPLEYLKWTGDPSTYSLVLLTEPSFNFMQFCQFGDGDYLGTWAVGAALGSDMSCTEIPLAIEPRVSVETTFSFNIFYQDSGGVRQYLTLETFPPSQGEQGQLFLTITPNKDGLIPFSISYGHLTLTPDDFVWFYAYFLPSDVFQQEGGGATLIRFNSPSFVKFNSPGYSTYFEWDIDWEAYAIYPVIPGSGLLIMQICTHPDFPTGVWAIGPILFNEDGYTCTAVTLGIETILMSETPAPKEEFRIVYTPNGGTEQLPAIYGLSIGEGSPSKSFQISNYYAWSPNYQDPVGQEWGGQINFDPAANVPDPSYYFQFDEFLLLDGVNMLTVSSPQQQTIEFRVCDD</sequence>
<reference evidence="2" key="2">
    <citation type="submission" date="2023-05" db="EMBL/GenBank/DDBJ databases">
        <authorList>
            <consortium name="Lawrence Berkeley National Laboratory"/>
            <person name="Steindorff A."/>
            <person name="Hensen N."/>
            <person name="Bonometti L."/>
            <person name="Westerberg I."/>
            <person name="Brannstrom I.O."/>
            <person name="Guillou S."/>
            <person name="Cros-Aarteil S."/>
            <person name="Calhoun S."/>
            <person name="Haridas S."/>
            <person name="Kuo A."/>
            <person name="Mondo S."/>
            <person name="Pangilinan J."/>
            <person name="Riley R."/>
            <person name="Labutti K."/>
            <person name="Andreopoulos B."/>
            <person name="Lipzen A."/>
            <person name="Chen C."/>
            <person name="Yanf M."/>
            <person name="Daum C."/>
            <person name="Ng V."/>
            <person name="Clum A."/>
            <person name="Ohm R."/>
            <person name="Martin F."/>
            <person name="Silar P."/>
            <person name="Natvig D."/>
            <person name="Lalanne C."/>
            <person name="Gautier V."/>
            <person name="Ament-Velasquez S.L."/>
            <person name="Kruys A."/>
            <person name="Hutchinson M.I."/>
            <person name="Powell A.J."/>
            <person name="Barry K."/>
            <person name="Miller A.N."/>
            <person name="Grigoriev I.V."/>
            <person name="Debuchy R."/>
            <person name="Gladieux P."/>
            <person name="Thoren M.H."/>
            <person name="Johannesson H."/>
        </authorList>
    </citation>
    <scope>NUCLEOTIDE SEQUENCE</scope>
    <source>
        <strain evidence="2">PSN293</strain>
    </source>
</reference>
<keyword evidence="3" id="KW-1185">Reference proteome</keyword>
<accession>A0AAN6YK38</accession>
<reference evidence="2" key="1">
    <citation type="journal article" date="2023" name="Mol. Phylogenet. Evol.">
        <title>Genome-scale phylogeny and comparative genomics of the fungal order Sordariales.</title>
        <authorList>
            <person name="Hensen N."/>
            <person name="Bonometti L."/>
            <person name="Westerberg I."/>
            <person name="Brannstrom I.O."/>
            <person name="Guillou S."/>
            <person name="Cros-Aarteil S."/>
            <person name="Calhoun S."/>
            <person name="Haridas S."/>
            <person name="Kuo A."/>
            <person name="Mondo S."/>
            <person name="Pangilinan J."/>
            <person name="Riley R."/>
            <person name="LaButti K."/>
            <person name="Andreopoulos B."/>
            <person name="Lipzen A."/>
            <person name="Chen C."/>
            <person name="Yan M."/>
            <person name="Daum C."/>
            <person name="Ng V."/>
            <person name="Clum A."/>
            <person name="Steindorff A."/>
            <person name="Ohm R.A."/>
            <person name="Martin F."/>
            <person name="Silar P."/>
            <person name="Natvig D.O."/>
            <person name="Lalanne C."/>
            <person name="Gautier V."/>
            <person name="Ament-Velasquez S.L."/>
            <person name="Kruys A."/>
            <person name="Hutchinson M.I."/>
            <person name="Powell A.J."/>
            <person name="Barry K."/>
            <person name="Miller A.N."/>
            <person name="Grigoriev I.V."/>
            <person name="Debuchy R."/>
            <person name="Gladieux P."/>
            <person name="Hiltunen Thoren M."/>
            <person name="Johannesson H."/>
        </authorList>
    </citation>
    <scope>NUCLEOTIDE SEQUENCE</scope>
    <source>
        <strain evidence="2">PSN293</strain>
    </source>
</reference>